<name>A0AAV4GGX9_9GAST</name>
<keyword evidence="3" id="KW-0396">Initiation factor</keyword>
<dbReference type="PANTHER" id="PTHR12790">
    <property type="entry name" value="TRANSCRIPTION INITIATION FACTOR IA RRN3"/>
    <property type="match status" value="1"/>
</dbReference>
<dbReference type="InterPro" id="IPR007991">
    <property type="entry name" value="RNA_pol_I_trans_ini_fac_RRN3"/>
</dbReference>
<dbReference type="GO" id="GO:0001181">
    <property type="term" value="F:RNA polymerase I general transcription initiation factor activity"/>
    <property type="evidence" value="ECO:0007669"/>
    <property type="project" value="InterPro"/>
</dbReference>
<dbReference type="AlphaFoldDB" id="A0AAV4GGX9"/>
<evidence type="ECO:0000256" key="1">
    <source>
        <dbReference type="ARBA" id="ARBA00010098"/>
    </source>
</evidence>
<comment type="similarity">
    <text evidence="1">Belongs to the RRN3 family.</text>
</comment>
<evidence type="ECO:0000256" key="2">
    <source>
        <dbReference type="SAM" id="MobiDB-lite"/>
    </source>
</evidence>
<dbReference type="Proteomes" id="UP000762676">
    <property type="component" value="Unassembled WGS sequence"/>
</dbReference>
<dbReference type="GO" id="GO:0001042">
    <property type="term" value="F:RNA polymerase I core binding"/>
    <property type="evidence" value="ECO:0007669"/>
    <property type="project" value="TreeGrafter"/>
</dbReference>
<dbReference type="EMBL" id="BMAT01012048">
    <property type="protein sequence ID" value="GFR84213.1"/>
    <property type="molecule type" value="Genomic_DNA"/>
</dbReference>
<comment type="caution">
    <text evidence="3">The sequence shown here is derived from an EMBL/GenBank/DDBJ whole genome shotgun (WGS) entry which is preliminary data.</text>
</comment>
<feature type="compositionally biased region" description="Low complexity" evidence="2">
    <location>
        <begin position="1"/>
        <end position="18"/>
    </location>
</feature>
<protein>
    <submittedName>
        <fullName evidence="3">RNA polymerase I-specific transcription initiation factor RRN3-like</fullName>
    </submittedName>
</protein>
<keyword evidence="3" id="KW-0648">Protein biosynthesis</keyword>
<evidence type="ECO:0000313" key="3">
    <source>
        <dbReference type="EMBL" id="GFR84213.1"/>
    </source>
</evidence>
<sequence length="532" mass="60320">MDIRAKSGSGKKSTPAKSPKTKLQHVEQPKPLSFEFVPDPGSEDYSSLLKIILSEETQADHLVPLLKYLEQNICRLDVEYKTLVTTTLSINWLGNTPELISTFQAFVLNLVSAHMSYLKPCLRMLVKKFIPVEVNKLTASESSGIDTSHVHSLLKSLSEIVPMTVELLPKILEELFPYINKGVQVFSHYTQNLLTITLYLPSLRLGILELVISNMLKLDVRSPRVDISTAICVQEEDEINSRDEAMFEMDGETPGETEKSAELSVAERLAGSLPLAGTLDVMMNLCFKYIKDTCFVNGQLQWEVTKKLYRELLWVFDKYVFPTHESCHVQFLLLYICSFKEALSDGFIDYLWKKVTDPTAQCVYRQTAACYIGSFVTRAAFLPLRWGESLNFQRVITSKLNPLRVCMPIVVKTFASAARMHQLAFCDTIIERNNRCNLPVSSSKFSLEGGNKIHLESYFPFDPYLLPESSSFVVPLYREFHGSLPDVDPIEDEDEDDFLPEEDDKAMDITTMLGKSPVDLLHYSVSGWFKHA</sequence>
<dbReference type="GO" id="GO:0003743">
    <property type="term" value="F:translation initiation factor activity"/>
    <property type="evidence" value="ECO:0007669"/>
    <property type="project" value="UniProtKB-KW"/>
</dbReference>
<reference evidence="3 4" key="1">
    <citation type="journal article" date="2021" name="Elife">
        <title>Chloroplast acquisition without the gene transfer in kleptoplastic sea slugs, Plakobranchus ocellatus.</title>
        <authorList>
            <person name="Maeda T."/>
            <person name="Takahashi S."/>
            <person name="Yoshida T."/>
            <person name="Shimamura S."/>
            <person name="Takaki Y."/>
            <person name="Nagai Y."/>
            <person name="Toyoda A."/>
            <person name="Suzuki Y."/>
            <person name="Arimoto A."/>
            <person name="Ishii H."/>
            <person name="Satoh N."/>
            <person name="Nishiyama T."/>
            <person name="Hasebe M."/>
            <person name="Maruyama T."/>
            <person name="Minagawa J."/>
            <person name="Obokata J."/>
            <person name="Shigenobu S."/>
        </authorList>
    </citation>
    <scope>NUCLEOTIDE SEQUENCE [LARGE SCALE GENOMIC DNA]</scope>
</reference>
<dbReference type="PANTHER" id="PTHR12790:SF0">
    <property type="entry name" value="RNA POLYMERASE I-SPECIFIC TRANSCRIPTION INITIATION FACTOR RRN3-RELATED"/>
    <property type="match status" value="1"/>
</dbReference>
<proteinExistence type="inferred from homology"/>
<feature type="region of interest" description="Disordered" evidence="2">
    <location>
        <begin position="1"/>
        <end position="27"/>
    </location>
</feature>
<organism evidence="3 4">
    <name type="scientific">Elysia marginata</name>
    <dbReference type="NCBI Taxonomy" id="1093978"/>
    <lineage>
        <taxon>Eukaryota</taxon>
        <taxon>Metazoa</taxon>
        <taxon>Spiralia</taxon>
        <taxon>Lophotrochozoa</taxon>
        <taxon>Mollusca</taxon>
        <taxon>Gastropoda</taxon>
        <taxon>Heterobranchia</taxon>
        <taxon>Euthyneura</taxon>
        <taxon>Panpulmonata</taxon>
        <taxon>Sacoglossa</taxon>
        <taxon>Placobranchoidea</taxon>
        <taxon>Plakobranchidae</taxon>
        <taxon>Elysia</taxon>
    </lineage>
</organism>
<dbReference type="Pfam" id="PF05327">
    <property type="entry name" value="RRN3"/>
    <property type="match status" value="2"/>
</dbReference>
<evidence type="ECO:0000313" key="4">
    <source>
        <dbReference type="Proteomes" id="UP000762676"/>
    </source>
</evidence>
<gene>
    <name evidence="3" type="ORF">ElyMa_005993600</name>
</gene>
<keyword evidence="4" id="KW-1185">Reference proteome</keyword>
<accession>A0AAV4GGX9</accession>
<dbReference type="GO" id="GO:0006361">
    <property type="term" value="P:transcription initiation at RNA polymerase I promoter"/>
    <property type="evidence" value="ECO:0007669"/>
    <property type="project" value="InterPro"/>
</dbReference>
<dbReference type="GO" id="GO:0005634">
    <property type="term" value="C:nucleus"/>
    <property type="evidence" value="ECO:0007669"/>
    <property type="project" value="TreeGrafter"/>
</dbReference>